<evidence type="ECO:0000313" key="4">
    <source>
        <dbReference type="Proteomes" id="UP001642484"/>
    </source>
</evidence>
<feature type="chain" id="PRO_5046573396" evidence="2">
    <location>
        <begin position="20"/>
        <end position="211"/>
    </location>
</feature>
<proteinExistence type="predicted"/>
<feature type="region of interest" description="Disordered" evidence="1">
    <location>
        <begin position="141"/>
        <end position="211"/>
    </location>
</feature>
<dbReference type="Proteomes" id="UP001642484">
    <property type="component" value="Unassembled WGS sequence"/>
</dbReference>
<protein>
    <submittedName>
        <fullName evidence="3">Uncharacterized protein</fullName>
    </submittedName>
</protein>
<dbReference type="EMBL" id="CAXAMN010004858">
    <property type="protein sequence ID" value="CAK9011268.1"/>
    <property type="molecule type" value="Genomic_DNA"/>
</dbReference>
<comment type="caution">
    <text evidence="3">The sequence shown here is derived from an EMBL/GenBank/DDBJ whole genome shotgun (WGS) entry which is preliminary data.</text>
</comment>
<keyword evidence="4" id="KW-1185">Reference proteome</keyword>
<accession>A0ABP0JAK5</accession>
<name>A0ABP0JAK5_9DINO</name>
<feature type="compositionally biased region" description="Pro residues" evidence="1">
    <location>
        <begin position="158"/>
        <end position="175"/>
    </location>
</feature>
<feature type="compositionally biased region" description="Pro residues" evidence="1">
    <location>
        <begin position="197"/>
        <end position="211"/>
    </location>
</feature>
<feature type="compositionally biased region" description="Low complexity" evidence="1">
    <location>
        <begin position="145"/>
        <end position="157"/>
    </location>
</feature>
<evidence type="ECO:0000256" key="1">
    <source>
        <dbReference type="SAM" id="MobiDB-lite"/>
    </source>
</evidence>
<feature type="signal peptide" evidence="2">
    <location>
        <begin position="1"/>
        <end position="19"/>
    </location>
</feature>
<gene>
    <name evidence="3" type="ORF">CCMP2556_LOCUS10386</name>
</gene>
<keyword evidence="2" id="KW-0732">Signal</keyword>
<sequence length="211" mass="23767">MSILMSILLFWYVAVDHQAFKNTKEKKPRWAVSELKTGRFRGVAKVCAAMAPICTAGCVMQYRLSIQNFERVGGILKQTLSMLAKESGEVQMPWGCVWYLIIALVQLALAIGLLRGPLRKPEIPLAMDVVDIQLETWRTRQEEMSSQAASSSTTWPQTTPPPLPPTPTPRPPWRPAMPRQPWLRPPARWPWGQQQPMAPPAPAPVQPPGWR</sequence>
<evidence type="ECO:0000313" key="3">
    <source>
        <dbReference type="EMBL" id="CAK9011268.1"/>
    </source>
</evidence>
<organism evidence="3 4">
    <name type="scientific">Durusdinium trenchii</name>
    <dbReference type="NCBI Taxonomy" id="1381693"/>
    <lineage>
        <taxon>Eukaryota</taxon>
        <taxon>Sar</taxon>
        <taxon>Alveolata</taxon>
        <taxon>Dinophyceae</taxon>
        <taxon>Suessiales</taxon>
        <taxon>Symbiodiniaceae</taxon>
        <taxon>Durusdinium</taxon>
    </lineage>
</organism>
<evidence type="ECO:0000256" key="2">
    <source>
        <dbReference type="SAM" id="SignalP"/>
    </source>
</evidence>
<reference evidence="3 4" key="1">
    <citation type="submission" date="2024-02" db="EMBL/GenBank/DDBJ databases">
        <authorList>
            <person name="Chen Y."/>
            <person name="Shah S."/>
            <person name="Dougan E. K."/>
            <person name="Thang M."/>
            <person name="Chan C."/>
        </authorList>
    </citation>
    <scope>NUCLEOTIDE SEQUENCE [LARGE SCALE GENOMIC DNA]</scope>
</reference>